<proteinExistence type="predicted"/>
<sequence>MSSLLKTQPFGCTQLEALFRHQLLHRSAGDLLKLLTILVPIQLALALFRVPEPGPSLFWLSGSASVGLGKRVY</sequence>
<organism evidence="1 2">
    <name type="scientific">Meloidogyne enterolobii</name>
    <name type="common">Root-knot nematode worm</name>
    <name type="synonym">Meloidogyne mayaguensis</name>
    <dbReference type="NCBI Taxonomy" id="390850"/>
    <lineage>
        <taxon>Eukaryota</taxon>
        <taxon>Metazoa</taxon>
        <taxon>Ecdysozoa</taxon>
        <taxon>Nematoda</taxon>
        <taxon>Chromadorea</taxon>
        <taxon>Rhabditida</taxon>
        <taxon>Tylenchina</taxon>
        <taxon>Tylenchomorpha</taxon>
        <taxon>Tylenchoidea</taxon>
        <taxon>Meloidogynidae</taxon>
        <taxon>Meloidogyninae</taxon>
        <taxon>Meloidogyne</taxon>
    </lineage>
</organism>
<reference evidence="1" key="1">
    <citation type="submission" date="2023-11" db="EMBL/GenBank/DDBJ databases">
        <authorList>
            <person name="Poullet M."/>
        </authorList>
    </citation>
    <scope>NUCLEOTIDE SEQUENCE</scope>
    <source>
        <strain evidence="1">E1834</strain>
    </source>
</reference>
<evidence type="ECO:0000313" key="2">
    <source>
        <dbReference type="Proteomes" id="UP001497535"/>
    </source>
</evidence>
<dbReference type="EMBL" id="CAVMJV010000088">
    <property type="protein sequence ID" value="CAK5091486.1"/>
    <property type="molecule type" value="Genomic_DNA"/>
</dbReference>
<name>A0ACB1AMD9_MELEN</name>
<protein>
    <submittedName>
        <fullName evidence="1">Uncharacterized protein</fullName>
    </submittedName>
</protein>
<evidence type="ECO:0000313" key="1">
    <source>
        <dbReference type="EMBL" id="CAK5091486.1"/>
    </source>
</evidence>
<accession>A0ACB1AMD9</accession>
<comment type="caution">
    <text evidence="1">The sequence shown here is derived from an EMBL/GenBank/DDBJ whole genome shotgun (WGS) entry which is preliminary data.</text>
</comment>
<gene>
    <name evidence="1" type="ORF">MENTE1834_LOCUS39326</name>
</gene>
<keyword evidence="2" id="KW-1185">Reference proteome</keyword>
<dbReference type="Proteomes" id="UP001497535">
    <property type="component" value="Unassembled WGS sequence"/>
</dbReference>